<dbReference type="STRING" id="1077348.A0A2G8S3D1"/>
<evidence type="ECO:0000313" key="2">
    <source>
        <dbReference type="Proteomes" id="UP000230002"/>
    </source>
</evidence>
<reference evidence="1 2" key="1">
    <citation type="journal article" date="2015" name="Sci. Rep.">
        <title>Chromosome-level genome map provides insights into diverse defense mechanisms in the medicinal fungus Ganoderma sinense.</title>
        <authorList>
            <person name="Zhu Y."/>
            <person name="Xu J."/>
            <person name="Sun C."/>
            <person name="Zhou S."/>
            <person name="Xu H."/>
            <person name="Nelson D.R."/>
            <person name="Qian J."/>
            <person name="Song J."/>
            <person name="Luo H."/>
            <person name="Xiang L."/>
            <person name="Li Y."/>
            <person name="Xu Z."/>
            <person name="Ji A."/>
            <person name="Wang L."/>
            <person name="Lu S."/>
            <person name="Hayward A."/>
            <person name="Sun W."/>
            <person name="Li X."/>
            <person name="Schwartz D.C."/>
            <person name="Wang Y."/>
            <person name="Chen S."/>
        </authorList>
    </citation>
    <scope>NUCLEOTIDE SEQUENCE [LARGE SCALE GENOMIC DNA]</scope>
    <source>
        <strain evidence="1 2">ZZ0214-1</strain>
    </source>
</reference>
<evidence type="ECO:0000313" key="1">
    <source>
        <dbReference type="EMBL" id="PIL28280.1"/>
    </source>
</evidence>
<proteinExistence type="predicted"/>
<comment type="caution">
    <text evidence="1">The sequence shown here is derived from an EMBL/GenBank/DDBJ whole genome shotgun (WGS) entry which is preliminary data.</text>
</comment>
<gene>
    <name evidence="1" type="ORF">GSI_09568</name>
</gene>
<protein>
    <submittedName>
        <fullName evidence="1">Uncharacterized protein</fullName>
    </submittedName>
</protein>
<dbReference type="AlphaFoldDB" id="A0A2G8S3D1"/>
<dbReference type="Pfam" id="PF18759">
    <property type="entry name" value="Plavaka"/>
    <property type="match status" value="1"/>
</dbReference>
<organism evidence="1 2">
    <name type="scientific">Ganoderma sinense ZZ0214-1</name>
    <dbReference type="NCBI Taxonomy" id="1077348"/>
    <lineage>
        <taxon>Eukaryota</taxon>
        <taxon>Fungi</taxon>
        <taxon>Dikarya</taxon>
        <taxon>Basidiomycota</taxon>
        <taxon>Agaricomycotina</taxon>
        <taxon>Agaricomycetes</taxon>
        <taxon>Polyporales</taxon>
        <taxon>Polyporaceae</taxon>
        <taxon>Ganoderma</taxon>
    </lineage>
</organism>
<dbReference type="Proteomes" id="UP000230002">
    <property type="component" value="Unassembled WGS sequence"/>
</dbReference>
<name>A0A2G8S3D1_9APHY</name>
<dbReference type="InterPro" id="IPR041078">
    <property type="entry name" value="Plavaka"/>
</dbReference>
<dbReference type="EMBL" id="AYKW01000025">
    <property type="protein sequence ID" value="PIL28280.1"/>
    <property type="molecule type" value="Genomic_DNA"/>
</dbReference>
<keyword evidence="2" id="KW-1185">Reference proteome</keyword>
<sequence>MENSEGDIQHLLDILRARNVLHGLEDIPPIFGDANHYLSSLDAIQYGGCSWKSVAFRYSGPVDADSPSWKRKPHVIHLRNALEAVESMVASSDFKDAFDTRPYEEYICTPSGEKTRRFCNLMSGQWVTQKADEIAKDPTTHGAMLTIVALGADKTTVTVGTGNQEFHPVYYTVANIHNDMRRSHRDAVAPLAFLAIPKAKRAEENTEEFRIFKKQLYHQSLAFILSSLRPGMLKPHVLKCPDGHFRRAIFELGPFIADYPEQVYLAGVVQRWCPKCLAHPDQEGFNHAGDPRFRELTERLLDTYSNADLWDSFGIIGDVTPFTNYFPRADIHELLTPDILHQLVKGTFKDHLVTWVEDYIHAMADSEADAKRILDDIDRRLAAVPVFPGLRRFPNGRNFQQWTGNDSKALMKVFLPAIAGYVPEEMVQCISALLDFSYLVRRSSHVTQDLRDMQAALSKFHRLRAIFETVGIRPDGFSLPRQHALVHYVRNIQLFGSPNGLCSSITESKHIVAVKRPWRRSSRKQPLGQILRTLTRLSKLAAIRNEFARRGMLRSSVYTHARRTAGIDLDDPPDRESLDDDRFRHEAEAIAAEDPYSMSSTVSLSSRPNVLMHELDEPSLSAHFRRYLHDQLFPEYELAVDRDLDDCPEIPLRTRIDVFTSARAVFYAPSEAAGPGGMHQEFIRCSPHWYGDRPRYDTVFVQTNPDLPGMLGMAVARVRGLFSFVYDDMRYDCAFVDWFELDGGVYGHSSIPVDFHFADSLVAFNRYYVNWFADYHTHETVI</sequence>
<accession>A0A2G8S3D1</accession>
<dbReference type="OrthoDB" id="3199698at2759"/>